<keyword evidence="3" id="KW-1185">Reference proteome</keyword>
<dbReference type="PANTHER" id="PTHR36840">
    <property type="entry name" value="BLL5714 PROTEIN"/>
    <property type="match status" value="1"/>
</dbReference>
<feature type="transmembrane region" description="Helical" evidence="1">
    <location>
        <begin position="163"/>
        <end position="181"/>
    </location>
</feature>
<dbReference type="InterPro" id="IPR010640">
    <property type="entry name" value="Low_temperature_requirement_A"/>
</dbReference>
<organism evidence="2 3">
    <name type="scientific">Hamadaea flava</name>
    <dbReference type="NCBI Taxonomy" id="1742688"/>
    <lineage>
        <taxon>Bacteria</taxon>
        <taxon>Bacillati</taxon>
        <taxon>Actinomycetota</taxon>
        <taxon>Actinomycetes</taxon>
        <taxon>Micromonosporales</taxon>
        <taxon>Micromonosporaceae</taxon>
        <taxon>Hamadaea</taxon>
    </lineage>
</organism>
<protein>
    <submittedName>
        <fullName evidence="2">Low temperature requirement protein A</fullName>
    </submittedName>
</protein>
<feature type="transmembrane region" description="Helical" evidence="1">
    <location>
        <begin position="139"/>
        <end position="157"/>
    </location>
</feature>
<keyword evidence="1" id="KW-1133">Transmembrane helix</keyword>
<feature type="transmembrane region" description="Helical" evidence="1">
    <location>
        <begin position="338"/>
        <end position="371"/>
    </location>
</feature>
<evidence type="ECO:0000313" key="3">
    <source>
        <dbReference type="Proteomes" id="UP001595816"/>
    </source>
</evidence>
<proteinExistence type="predicted"/>
<evidence type="ECO:0000313" key="2">
    <source>
        <dbReference type="EMBL" id="MFC4135035.1"/>
    </source>
</evidence>
<evidence type="ECO:0000256" key="1">
    <source>
        <dbReference type="SAM" id="Phobius"/>
    </source>
</evidence>
<dbReference type="EMBL" id="JBHSAY010000020">
    <property type="protein sequence ID" value="MFC4135035.1"/>
    <property type="molecule type" value="Genomic_DNA"/>
</dbReference>
<dbReference type="Pfam" id="PF06772">
    <property type="entry name" value="LtrA"/>
    <property type="match status" value="1"/>
</dbReference>
<feature type="transmembrane region" description="Helical" evidence="1">
    <location>
        <begin position="228"/>
        <end position="249"/>
    </location>
</feature>
<dbReference type="RefSeq" id="WP_253762859.1">
    <property type="nucleotide sequence ID" value="NZ_JAMZDZ010000001.1"/>
</dbReference>
<reference evidence="3" key="1">
    <citation type="journal article" date="2019" name="Int. J. Syst. Evol. Microbiol.">
        <title>The Global Catalogue of Microorganisms (GCM) 10K type strain sequencing project: providing services to taxonomists for standard genome sequencing and annotation.</title>
        <authorList>
            <consortium name="The Broad Institute Genomics Platform"/>
            <consortium name="The Broad Institute Genome Sequencing Center for Infectious Disease"/>
            <person name="Wu L."/>
            <person name="Ma J."/>
        </authorList>
    </citation>
    <scope>NUCLEOTIDE SEQUENCE [LARGE SCALE GENOMIC DNA]</scope>
    <source>
        <strain evidence="3">CGMCC 4.7289</strain>
    </source>
</reference>
<feature type="transmembrane region" description="Helical" evidence="1">
    <location>
        <begin position="269"/>
        <end position="288"/>
    </location>
</feature>
<feature type="transmembrane region" description="Helical" evidence="1">
    <location>
        <begin position="308"/>
        <end position="326"/>
    </location>
</feature>
<feature type="transmembrane region" description="Helical" evidence="1">
    <location>
        <begin position="106"/>
        <end position="127"/>
    </location>
</feature>
<comment type="caution">
    <text evidence="2">The sequence shown here is derived from an EMBL/GenBank/DDBJ whole genome shotgun (WGS) entry which is preliminary data.</text>
</comment>
<name>A0ABV8LXM1_9ACTN</name>
<dbReference type="PANTHER" id="PTHR36840:SF1">
    <property type="entry name" value="BLL5714 PROTEIN"/>
    <property type="match status" value="1"/>
</dbReference>
<keyword evidence="1" id="KW-0472">Membrane</keyword>
<feature type="transmembrane region" description="Helical" evidence="1">
    <location>
        <begin position="202"/>
        <end position="222"/>
    </location>
</feature>
<feature type="transmembrane region" description="Helical" evidence="1">
    <location>
        <begin position="51"/>
        <end position="69"/>
    </location>
</feature>
<dbReference type="Proteomes" id="UP001595816">
    <property type="component" value="Unassembled WGS sequence"/>
</dbReference>
<accession>A0ABV8LXM1</accession>
<gene>
    <name evidence="2" type="ORF">ACFOZ4_30870</name>
</gene>
<sequence length="387" mass="41547">MPPSADLTRSPARHEVEPLELFFDLVYVFAIGQLSHQLLEHPTWSGAAQTLVLYLAVFSAWMYTAWAGSMLVTDHPRTRRMLLLVMLGGLFMNAAIPRAFDDAGWVFVVTYLAIQLGRGGWLLTVGIGPVNQDHMTRSLIWTVATTPLWLAGAAVAGHARLGWWAAAALIDVVGVWLAHPLPRRTLHSRRVTFAGRHLLERCRLFTLIALGEAVLTTGIALADAPIALMTLISGTVALAGTVALFWIYFRRSERIVQRHLDRTDDPIRAGRSAVYGLMIGVAGLVVTAVGDARVIADPHQTAGLTTNLLLFGGPALYIAPMTWYFATVIGSVRISRLLTLGALATGCVATLAVPAYWAAISAAAIVVGLALYDSLSVDAGEPAGSVP</sequence>
<keyword evidence="1" id="KW-0812">Transmembrane</keyword>
<feature type="transmembrane region" description="Helical" evidence="1">
    <location>
        <begin position="81"/>
        <end position="100"/>
    </location>
</feature>